<evidence type="ECO:0000256" key="2">
    <source>
        <dbReference type="ARBA" id="ARBA00022670"/>
    </source>
</evidence>
<dbReference type="PRINTS" id="PR00705">
    <property type="entry name" value="PAPAIN"/>
</dbReference>
<organism evidence="6 7">
    <name type="scientific">Bursaphelenchus okinawaensis</name>
    <dbReference type="NCBI Taxonomy" id="465554"/>
    <lineage>
        <taxon>Eukaryota</taxon>
        <taxon>Metazoa</taxon>
        <taxon>Ecdysozoa</taxon>
        <taxon>Nematoda</taxon>
        <taxon>Chromadorea</taxon>
        <taxon>Rhabditida</taxon>
        <taxon>Tylenchina</taxon>
        <taxon>Tylenchomorpha</taxon>
        <taxon>Aphelenchoidea</taxon>
        <taxon>Aphelenchoididae</taxon>
        <taxon>Bursaphelenchus</taxon>
    </lineage>
</organism>
<evidence type="ECO:0000313" key="6">
    <source>
        <dbReference type="EMBL" id="CAD5229875.1"/>
    </source>
</evidence>
<sequence>MATYGLTKFSDYSEEELTRISSGLTPELQNVDPSKYVIVDSEDIPEAFDLREHNGVTPVRDQGWCGSCYAFGSVAAVESQLLIHRNLSTYLSIEEILACTYHNKKYGNYSGCDGGLPDGVYDFVKDNGITDNEHWKYDDTQEEFNGTCPLEGKPVITKLEDVILLPPNNADNLKAALYTYGPVSAELNGFLLDCYEGGIITKDYHHNRTHLVLIVGYGEENNTKYWSVKNSWGSDFGENGYFRIQRGVDMWGIEQWLLQIPKLLQ</sequence>
<dbReference type="InterPro" id="IPR000169">
    <property type="entry name" value="Pept_cys_AS"/>
</dbReference>
<keyword evidence="7" id="KW-1185">Reference proteome</keyword>
<evidence type="ECO:0000256" key="3">
    <source>
        <dbReference type="ARBA" id="ARBA00022801"/>
    </source>
</evidence>
<evidence type="ECO:0000313" key="7">
    <source>
        <dbReference type="Proteomes" id="UP000614601"/>
    </source>
</evidence>
<evidence type="ECO:0000256" key="1">
    <source>
        <dbReference type="ARBA" id="ARBA00008455"/>
    </source>
</evidence>
<dbReference type="AlphaFoldDB" id="A0A811LJU5"/>
<dbReference type="Proteomes" id="UP000614601">
    <property type="component" value="Unassembled WGS sequence"/>
</dbReference>
<keyword evidence="3" id="KW-0378">Hydrolase</keyword>
<dbReference type="SUPFAM" id="SSF54001">
    <property type="entry name" value="Cysteine proteinases"/>
    <property type="match status" value="1"/>
</dbReference>
<dbReference type="SMART" id="SM00645">
    <property type="entry name" value="Pept_C1"/>
    <property type="match status" value="1"/>
</dbReference>
<dbReference type="InterPro" id="IPR038765">
    <property type="entry name" value="Papain-like_cys_pep_sf"/>
</dbReference>
<evidence type="ECO:0000256" key="4">
    <source>
        <dbReference type="ARBA" id="ARBA00022807"/>
    </source>
</evidence>
<accession>A0A811LJU5</accession>
<dbReference type="PANTHER" id="PTHR12411">
    <property type="entry name" value="CYSTEINE PROTEASE FAMILY C1-RELATED"/>
    <property type="match status" value="1"/>
</dbReference>
<keyword evidence="2" id="KW-0645">Protease</keyword>
<dbReference type="EMBL" id="CAJFDH010000006">
    <property type="protein sequence ID" value="CAD5229875.1"/>
    <property type="molecule type" value="Genomic_DNA"/>
</dbReference>
<dbReference type="Gene3D" id="3.90.70.10">
    <property type="entry name" value="Cysteine proteinases"/>
    <property type="match status" value="1"/>
</dbReference>
<comment type="similarity">
    <text evidence="1">Belongs to the peptidase C1 family.</text>
</comment>
<gene>
    <name evidence="6" type="ORF">BOKJ2_LOCUS13854</name>
</gene>
<proteinExistence type="inferred from homology"/>
<dbReference type="OrthoDB" id="3789175at2759"/>
<dbReference type="Pfam" id="PF00112">
    <property type="entry name" value="Peptidase_C1"/>
    <property type="match status" value="1"/>
</dbReference>
<dbReference type="PROSITE" id="PS00139">
    <property type="entry name" value="THIOL_PROTEASE_CYS"/>
    <property type="match status" value="1"/>
</dbReference>
<reference evidence="6" key="1">
    <citation type="submission" date="2020-09" db="EMBL/GenBank/DDBJ databases">
        <authorList>
            <person name="Kikuchi T."/>
        </authorList>
    </citation>
    <scope>NUCLEOTIDE SEQUENCE</scope>
    <source>
        <strain evidence="6">SH1</strain>
    </source>
</reference>
<dbReference type="CDD" id="cd02248">
    <property type="entry name" value="Peptidase_C1A"/>
    <property type="match status" value="1"/>
</dbReference>
<comment type="caution">
    <text evidence="6">The sequence shown here is derived from an EMBL/GenBank/DDBJ whole genome shotgun (WGS) entry which is preliminary data.</text>
</comment>
<name>A0A811LJU5_9BILA</name>
<dbReference type="InterPro" id="IPR013128">
    <property type="entry name" value="Peptidase_C1A"/>
</dbReference>
<feature type="domain" description="Peptidase C1A papain C-terminal" evidence="5">
    <location>
        <begin position="44"/>
        <end position="256"/>
    </location>
</feature>
<dbReference type="GO" id="GO:0008234">
    <property type="term" value="F:cysteine-type peptidase activity"/>
    <property type="evidence" value="ECO:0007669"/>
    <property type="project" value="UniProtKB-KW"/>
</dbReference>
<dbReference type="InterPro" id="IPR039417">
    <property type="entry name" value="Peptidase_C1A_papain-like"/>
</dbReference>
<keyword evidence="4" id="KW-0788">Thiol protease</keyword>
<dbReference type="Proteomes" id="UP000783686">
    <property type="component" value="Unassembled WGS sequence"/>
</dbReference>
<dbReference type="GO" id="GO:0006508">
    <property type="term" value="P:proteolysis"/>
    <property type="evidence" value="ECO:0007669"/>
    <property type="project" value="UniProtKB-KW"/>
</dbReference>
<dbReference type="InterPro" id="IPR000668">
    <property type="entry name" value="Peptidase_C1A_C"/>
</dbReference>
<evidence type="ECO:0000259" key="5">
    <source>
        <dbReference type="SMART" id="SM00645"/>
    </source>
</evidence>
<protein>
    <recommendedName>
        <fullName evidence="5">Peptidase C1A papain C-terminal domain-containing protein</fullName>
    </recommendedName>
</protein>
<dbReference type="EMBL" id="CAJFCW020000006">
    <property type="protein sequence ID" value="CAG9127296.1"/>
    <property type="molecule type" value="Genomic_DNA"/>
</dbReference>